<evidence type="ECO:0008006" key="4">
    <source>
        <dbReference type="Google" id="ProtNLM"/>
    </source>
</evidence>
<gene>
    <name evidence="2" type="ORF">C1I98_33495</name>
</gene>
<comment type="caution">
    <text evidence="2">The sequence shown here is derived from an EMBL/GenBank/DDBJ whole genome shotgun (WGS) entry which is preliminary data.</text>
</comment>
<evidence type="ECO:0000256" key="1">
    <source>
        <dbReference type="SAM" id="MobiDB-lite"/>
    </source>
</evidence>
<evidence type="ECO:0000313" key="2">
    <source>
        <dbReference type="EMBL" id="PZG27293.1"/>
    </source>
</evidence>
<dbReference type="Proteomes" id="UP000248544">
    <property type="component" value="Unassembled WGS sequence"/>
</dbReference>
<dbReference type="AlphaFoldDB" id="A0A2W2EX77"/>
<protein>
    <recommendedName>
        <fullName evidence="4">FtsK domain-containing protein</fullName>
    </recommendedName>
</protein>
<name>A0A2W2EX77_9ACTN</name>
<accession>A0A2W2EX77</accession>
<keyword evidence="3" id="KW-1185">Reference proteome</keyword>
<dbReference type="SUPFAM" id="SSF52540">
    <property type="entry name" value="P-loop containing nucleoside triphosphate hydrolases"/>
    <property type="match status" value="1"/>
</dbReference>
<proteinExistence type="predicted"/>
<evidence type="ECO:0000313" key="3">
    <source>
        <dbReference type="Proteomes" id="UP000248544"/>
    </source>
</evidence>
<organism evidence="2 3">
    <name type="scientific">Spongiactinospora gelatinilytica</name>
    <dbReference type="NCBI Taxonomy" id="2666298"/>
    <lineage>
        <taxon>Bacteria</taxon>
        <taxon>Bacillati</taxon>
        <taxon>Actinomycetota</taxon>
        <taxon>Actinomycetes</taxon>
        <taxon>Streptosporangiales</taxon>
        <taxon>Streptosporangiaceae</taxon>
        <taxon>Spongiactinospora</taxon>
    </lineage>
</organism>
<dbReference type="Gene3D" id="3.40.50.300">
    <property type="entry name" value="P-loop containing nucleotide triphosphate hydrolases"/>
    <property type="match status" value="1"/>
</dbReference>
<dbReference type="InterPro" id="IPR027417">
    <property type="entry name" value="P-loop_NTPase"/>
</dbReference>
<reference evidence="2 3" key="1">
    <citation type="submission" date="2018-01" db="EMBL/GenBank/DDBJ databases">
        <title>Draft genome sequence of Sphaerisporangium sp. 7K107.</title>
        <authorList>
            <person name="Sahin N."/>
            <person name="Saygin H."/>
            <person name="Ay H."/>
        </authorList>
    </citation>
    <scope>NUCLEOTIDE SEQUENCE [LARGE SCALE GENOMIC DNA]</scope>
    <source>
        <strain evidence="2 3">7K107</strain>
    </source>
</reference>
<sequence length="564" mass="60282">MAPPRHPLRDIIDDVARRLTGGADALGFPGLRVIRDDILTDTRFTLAVETRRPVGDLDRARAQIAARLGLPVGMLRQAVEVPANAGQALLHFQVGRPHDGKPVLWSSDLLPASILDPVPIGVGEDGTPRGMVLASAEGGVRHGAVSGKTGFGKTVHQIVVGSGVAGAGITSGNAVLLVADLKGTLDFAPLAPVCAAYTTNAADTTAMLVALAGLCTEPGSRGALQRRGDRVLVAREGSPALILLIDELRMAFSPHLNPHWQAAASAAHTLGMLGRAFGVAMHLAGQDMSAQAMPQTQTDSATALRRQLHHARVFHEDSKASGEFLLDDYATLDVSSLQAPGRFFHRDGQASSIPVHGFDAEPLTVHEWALRNHDRLCLPDGYTARLLGEWWPTRWKGIPPRLAEWLPTGAAEPVGPQPQPVTMGAIENQRSAHPLTAELAALEGQLSDLFGHDFTAPSAQPVTPLDDPALESLAAALETARTGRSRAELIEATGRGRTWLGERLSLAETLRALRREGRSRATRWLVRQAVDATRLRDTLAEADRMARDIHDDEPEEGDNRADAA</sequence>
<feature type="region of interest" description="Disordered" evidence="1">
    <location>
        <begin position="543"/>
        <end position="564"/>
    </location>
</feature>
<dbReference type="EMBL" id="POUA01000419">
    <property type="protein sequence ID" value="PZG27293.1"/>
    <property type="molecule type" value="Genomic_DNA"/>
</dbReference>